<dbReference type="Gene3D" id="3.10.129.10">
    <property type="entry name" value="Hotdog Thioesterase"/>
    <property type="match status" value="1"/>
</dbReference>
<organism evidence="2 3">
    <name type="scientific">Zymoseptoria tritici (strain ST99CH_3D7)</name>
    <dbReference type="NCBI Taxonomy" id="1276538"/>
    <lineage>
        <taxon>Eukaryota</taxon>
        <taxon>Fungi</taxon>
        <taxon>Dikarya</taxon>
        <taxon>Ascomycota</taxon>
        <taxon>Pezizomycotina</taxon>
        <taxon>Dothideomycetes</taxon>
        <taxon>Dothideomycetidae</taxon>
        <taxon>Mycosphaerellales</taxon>
        <taxon>Mycosphaerellaceae</taxon>
        <taxon>Zymoseptoria</taxon>
    </lineage>
</organism>
<proteinExistence type="predicted"/>
<dbReference type="Pfam" id="PF13279">
    <property type="entry name" value="4HBT_2"/>
    <property type="match status" value="1"/>
</dbReference>
<dbReference type="InterPro" id="IPR029069">
    <property type="entry name" value="HotDog_dom_sf"/>
</dbReference>
<dbReference type="PANTHER" id="PTHR31793">
    <property type="entry name" value="4-HYDROXYBENZOYL-COA THIOESTERASE FAMILY MEMBER"/>
    <property type="match status" value="1"/>
</dbReference>
<dbReference type="InterPro" id="IPR050563">
    <property type="entry name" value="4-hydroxybenzoyl-CoA_TE"/>
</dbReference>
<reference evidence="2 3" key="1">
    <citation type="submission" date="2016-06" db="EMBL/GenBank/DDBJ databases">
        <authorList>
            <person name="Kjaerup R.B."/>
            <person name="Dalgaard T.S."/>
            <person name="Juul-Madsen H.R."/>
        </authorList>
    </citation>
    <scope>NUCLEOTIDE SEQUENCE [LARGE SCALE GENOMIC DNA]</scope>
</reference>
<dbReference type="CDD" id="cd00586">
    <property type="entry name" value="4HBT"/>
    <property type="match status" value="1"/>
</dbReference>
<keyword evidence="1" id="KW-0732">Signal</keyword>
<dbReference type="PANTHER" id="PTHR31793:SF39">
    <property type="entry name" value="THIOESTERASE_THIOL ESTER DEHYDRASE-ISOMERASE"/>
    <property type="match status" value="1"/>
</dbReference>
<feature type="signal peptide" evidence="1">
    <location>
        <begin position="1"/>
        <end position="26"/>
    </location>
</feature>
<dbReference type="Proteomes" id="UP000215127">
    <property type="component" value="Chromosome 11"/>
</dbReference>
<protein>
    <recommendedName>
        <fullName evidence="4">Thioesterase domain-containing protein</fullName>
    </recommendedName>
</protein>
<keyword evidence="3" id="KW-1185">Reference proteome</keyword>
<sequence>MQHWGQLSTRTLLAVGMAMCLSAGRGARWQRLTPNPATSLRNLLVCSLEQQRYSTTKAASSAKPATASLSPRWLSDVKQRIGHCITFGLKPDQTDDAGHILKEIARDWRELVAGSEGFLTDKTRLSMYRREVIWGEMDSMGHVNNVVYNRYAESGRIGWAQKYARHIDPEHAEQWRDLMTPKGEGLLLRKITTEFKFPMVYPDHVTIYHKLSSRPEEGTDNFDMHVIILSELHRRPAARLIEDCVLYDYRRAKKTPLQPWMLKVLQKTWDLQEEAKRVNSQRVHSILDRVRKLETDSWDREDAVEDMGSASK</sequence>
<evidence type="ECO:0008006" key="4">
    <source>
        <dbReference type="Google" id="ProtNLM"/>
    </source>
</evidence>
<accession>A0A1X7S7Y3</accession>
<evidence type="ECO:0000256" key="1">
    <source>
        <dbReference type="SAM" id="SignalP"/>
    </source>
</evidence>
<gene>
    <name evidence="2" type="ORF">ZT3D7_G10492</name>
</gene>
<dbReference type="AlphaFoldDB" id="A0A1X7S7Y3"/>
<feature type="chain" id="PRO_5013208394" description="Thioesterase domain-containing protein" evidence="1">
    <location>
        <begin position="27"/>
        <end position="312"/>
    </location>
</feature>
<dbReference type="GO" id="GO:0047617">
    <property type="term" value="F:fatty acyl-CoA hydrolase activity"/>
    <property type="evidence" value="ECO:0007669"/>
    <property type="project" value="TreeGrafter"/>
</dbReference>
<evidence type="ECO:0000313" key="3">
    <source>
        <dbReference type="Proteomes" id="UP000215127"/>
    </source>
</evidence>
<dbReference type="EMBL" id="LT853702">
    <property type="protein sequence ID" value="SMQ55337.1"/>
    <property type="molecule type" value="Genomic_DNA"/>
</dbReference>
<evidence type="ECO:0000313" key="2">
    <source>
        <dbReference type="EMBL" id="SMQ55337.1"/>
    </source>
</evidence>
<dbReference type="SUPFAM" id="SSF54637">
    <property type="entry name" value="Thioesterase/thiol ester dehydrase-isomerase"/>
    <property type="match status" value="1"/>
</dbReference>
<name>A0A1X7S7Y3_ZYMT9</name>